<dbReference type="InterPro" id="IPR029069">
    <property type="entry name" value="HotDog_dom_sf"/>
</dbReference>
<accession>A0A010S348</accession>
<keyword evidence="3" id="KW-1185">Reference proteome</keyword>
<gene>
    <name evidence="2" type="ORF">CFIO01_09615</name>
</gene>
<dbReference type="SUPFAM" id="SSF54637">
    <property type="entry name" value="Thioesterase/thiol ester dehydrase-isomerase"/>
    <property type="match status" value="1"/>
</dbReference>
<dbReference type="KEGG" id="cfj:CFIO01_09615"/>
<organism evidence="2 3">
    <name type="scientific">Colletotrichum fioriniae PJ7</name>
    <dbReference type="NCBI Taxonomy" id="1445577"/>
    <lineage>
        <taxon>Eukaryota</taxon>
        <taxon>Fungi</taxon>
        <taxon>Dikarya</taxon>
        <taxon>Ascomycota</taxon>
        <taxon>Pezizomycotina</taxon>
        <taxon>Sordariomycetes</taxon>
        <taxon>Hypocreomycetidae</taxon>
        <taxon>Glomerellales</taxon>
        <taxon>Glomerellaceae</taxon>
        <taxon>Colletotrichum</taxon>
        <taxon>Colletotrichum acutatum species complex</taxon>
    </lineage>
</organism>
<reference evidence="2 3" key="1">
    <citation type="submission" date="2014-02" db="EMBL/GenBank/DDBJ databases">
        <title>The genome sequence of Colletotrichum fioriniae PJ7.</title>
        <authorList>
            <person name="Baroncelli R."/>
            <person name="Thon M.R."/>
        </authorList>
    </citation>
    <scope>NUCLEOTIDE SEQUENCE [LARGE SCALE GENOMIC DNA]</scope>
    <source>
        <strain evidence="2 3">PJ7</strain>
    </source>
</reference>
<feature type="domain" description="Thioesterase" evidence="1">
    <location>
        <begin position="96"/>
        <end position="178"/>
    </location>
</feature>
<dbReference type="Pfam" id="PF03061">
    <property type="entry name" value="4HBT"/>
    <property type="match status" value="1"/>
</dbReference>
<name>A0A010S348_9PEZI</name>
<comment type="caution">
    <text evidence="2">The sequence shown here is derived from an EMBL/GenBank/DDBJ whole genome shotgun (WGS) entry which is preliminary data.</text>
</comment>
<dbReference type="PANTHER" id="PTHR47260">
    <property type="entry name" value="UPF0644 PROTEIN PB2B4.06"/>
    <property type="match status" value="1"/>
</dbReference>
<dbReference type="PANTHER" id="PTHR47260:SF6">
    <property type="entry name" value="THIOESTERASE DOMAIN-CONTAINING PROTEIN"/>
    <property type="match status" value="1"/>
</dbReference>
<dbReference type="Gene3D" id="3.10.129.10">
    <property type="entry name" value="Hotdog Thioesterase"/>
    <property type="match status" value="1"/>
</dbReference>
<dbReference type="eggNOG" id="ENOG502SCNK">
    <property type="taxonomic scope" value="Eukaryota"/>
</dbReference>
<protein>
    <submittedName>
        <fullName evidence="2">Thioesterase superfamily protein</fullName>
    </submittedName>
</protein>
<dbReference type="CDD" id="cd03443">
    <property type="entry name" value="PaaI_thioesterase"/>
    <property type="match status" value="1"/>
</dbReference>
<dbReference type="AlphaFoldDB" id="A0A010S348"/>
<evidence type="ECO:0000313" key="2">
    <source>
        <dbReference type="EMBL" id="EXF85049.1"/>
    </source>
</evidence>
<dbReference type="Proteomes" id="UP000020467">
    <property type="component" value="Unassembled WGS sequence"/>
</dbReference>
<dbReference type="InterPro" id="IPR052061">
    <property type="entry name" value="PTE-AB_protein"/>
</dbReference>
<dbReference type="OrthoDB" id="506431at2759"/>
<dbReference type="InterPro" id="IPR006683">
    <property type="entry name" value="Thioestr_dom"/>
</dbReference>
<proteinExistence type="predicted"/>
<evidence type="ECO:0000259" key="1">
    <source>
        <dbReference type="Pfam" id="PF03061"/>
    </source>
</evidence>
<evidence type="ECO:0000313" key="3">
    <source>
        <dbReference type="Proteomes" id="UP000020467"/>
    </source>
</evidence>
<dbReference type="EMBL" id="JARH01000130">
    <property type="protein sequence ID" value="EXF85049.1"/>
    <property type="molecule type" value="Genomic_DNA"/>
</dbReference>
<sequence length="194" mass="21366">MSRDQNDENLPRTVAELEALPWCRALLKNPAIITFIPPSRVPENTNPHDRFFGKTLKNSTGIPACISFHTEAPGRSVITELSSLFALSRGVDGYPNIAHGGMTAVLIDEVLGVLIQRNMDTERDDPIFKMNTVTSSMNIKYLKPIKTPGVVLGTGQIKEIRGKKILLKAVLKDSDGVELVTCDSIWIGIPRVKM</sequence>
<dbReference type="HOGENOM" id="CLU_052827_4_1_1"/>